<dbReference type="PROSITE" id="PS51133">
    <property type="entry name" value="ZF_TFIIS_2"/>
    <property type="match status" value="1"/>
</dbReference>
<evidence type="ECO:0000313" key="10">
    <source>
        <dbReference type="EMBL" id="NDV40374.1"/>
    </source>
</evidence>
<dbReference type="GO" id="GO:0006351">
    <property type="term" value="P:DNA-templated transcription"/>
    <property type="evidence" value="ECO:0007669"/>
    <property type="project" value="InterPro"/>
</dbReference>
<dbReference type="InterPro" id="IPR001529">
    <property type="entry name" value="Zn_ribbon_RPB9"/>
</dbReference>
<dbReference type="SUPFAM" id="SSF57783">
    <property type="entry name" value="Zinc beta-ribbon"/>
    <property type="match status" value="2"/>
</dbReference>
<organism evidence="10">
    <name type="scientific">Arcella intermedia</name>
    <dbReference type="NCBI Taxonomy" id="1963864"/>
    <lineage>
        <taxon>Eukaryota</taxon>
        <taxon>Amoebozoa</taxon>
        <taxon>Tubulinea</taxon>
        <taxon>Elardia</taxon>
        <taxon>Arcellinida</taxon>
        <taxon>Sphaerothecina</taxon>
        <taxon>Arcellidae</taxon>
        <taxon>Arcella</taxon>
    </lineage>
</organism>
<name>A0A6B2LTI0_9EUKA</name>
<dbReference type="GO" id="GO:0003899">
    <property type="term" value="F:DNA-directed RNA polymerase activity"/>
    <property type="evidence" value="ECO:0007669"/>
    <property type="project" value="InterPro"/>
</dbReference>
<dbReference type="AlphaFoldDB" id="A0A6B2LTI0"/>
<feature type="binding site" evidence="5">
    <location>
        <position position="24"/>
    </location>
    <ligand>
        <name>Zn(2+)</name>
        <dbReference type="ChEBI" id="CHEBI:29105"/>
        <label>1</label>
    </ligand>
</feature>
<accession>A0A6B2LTI0</accession>
<dbReference type="GO" id="GO:0003676">
    <property type="term" value="F:nucleic acid binding"/>
    <property type="evidence" value="ECO:0007669"/>
    <property type="project" value="InterPro"/>
</dbReference>
<feature type="domain" description="TFIIS-type" evidence="9">
    <location>
        <begin position="62"/>
        <end position="102"/>
    </location>
</feature>
<dbReference type="Gene3D" id="2.20.25.10">
    <property type="match status" value="1"/>
</dbReference>
<keyword evidence="8" id="KW-0732">Signal</keyword>
<feature type="binding site" evidence="5">
    <location>
        <position position="97"/>
    </location>
    <ligand>
        <name>Zn(2+)</name>
        <dbReference type="ChEBI" id="CHEBI:29105"/>
        <label>2</label>
    </ligand>
</feature>
<evidence type="ECO:0000256" key="8">
    <source>
        <dbReference type="SAM" id="SignalP"/>
    </source>
</evidence>
<dbReference type="PANTHER" id="PTHR11239">
    <property type="entry name" value="DNA-DIRECTED RNA POLYMERASE"/>
    <property type="match status" value="1"/>
</dbReference>
<dbReference type="Pfam" id="PF01096">
    <property type="entry name" value="Zn_ribbon_TFIIS"/>
    <property type="match status" value="1"/>
</dbReference>
<dbReference type="PIRSF" id="PIRSF005586">
    <property type="entry name" value="RNApol_RpoM"/>
    <property type="match status" value="1"/>
</dbReference>
<feature type="binding site" evidence="5">
    <location>
        <position position="27"/>
    </location>
    <ligand>
        <name>Zn(2+)</name>
        <dbReference type="ChEBI" id="CHEBI:29105"/>
        <label>1</label>
    </ligand>
</feature>
<feature type="binding site" evidence="5">
    <location>
        <position position="69"/>
    </location>
    <ligand>
        <name>Zn(2+)</name>
        <dbReference type="ChEBI" id="CHEBI:29105"/>
        <label>2</label>
    </ligand>
</feature>
<keyword evidence="1 5" id="KW-0479">Metal-binding</keyword>
<comment type="subcellular location">
    <subcellularLocation>
        <location evidence="4">Nucleus</location>
    </subcellularLocation>
</comment>
<evidence type="ECO:0000256" key="5">
    <source>
        <dbReference type="PIRSR" id="PIRSR005586-1"/>
    </source>
</evidence>
<evidence type="ECO:0000256" key="4">
    <source>
        <dbReference type="PIRNR" id="PIRNR005586"/>
    </source>
</evidence>
<dbReference type="SMART" id="SM00440">
    <property type="entry name" value="ZnF_C2C2"/>
    <property type="match status" value="1"/>
</dbReference>
<dbReference type="GO" id="GO:0000428">
    <property type="term" value="C:DNA-directed RNA polymerase complex"/>
    <property type="evidence" value="ECO:0007669"/>
    <property type="project" value="UniProtKB-KW"/>
</dbReference>
<dbReference type="InterPro" id="IPR012164">
    <property type="entry name" value="Rpa12/Rpb9/Rpc10/TFS"/>
</dbReference>
<feature type="binding site" evidence="5">
    <location>
        <position position="66"/>
    </location>
    <ligand>
        <name>Zn(2+)</name>
        <dbReference type="ChEBI" id="CHEBI:29105"/>
        <label>2</label>
    </ligand>
</feature>
<evidence type="ECO:0000256" key="2">
    <source>
        <dbReference type="ARBA" id="ARBA00022771"/>
    </source>
</evidence>
<dbReference type="PANTHER" id="PTHR11239:SF12">
    <property type="entry name" value="DNA-DIRECTED RNA POLYMERASE III SUBUNIT RPC10"/>
    <property type="match status" value="1"/>
</dbReference>
<keyword evidence="3 5" id="KW-0862">Zinc</keyword>
<dbReference type="InterPro" id="IPR001222">
    <property type="entry name" value="Znf_TFIIS"/>
</dbReference>
<dbReference type="SMART" id="SM00661">
    <property type="entry name" value="RPOL9"/>
    <property type="match status" value="1"/>
</dbReference>
<dbReference type="GO" id="GO:0008270">
    <property type="term" value="F:zinc ion binding"/>
    <property type="evidence" value="ECO:0007669"/>
    <property type="project" value="UniProtKB-KW"/>
</dbReference>
<reference evidence="10" key="1">
    <citation type="journal article" date="2020" name="J. Eukaryot. Microbiol.">
        <title>De novo Sequencing, Assembly and Annotation of the Transcriptome for the Free-Living Testate Amoeba Arcella intermedia.</title>
        <authorList>
            <person name="Ribeiro G.M."/>
            <person name="Porfirio-Sousa A.L."/>
            <person name="Maurer-Alcala X.X."/>
            <person name="Katz L.A."/>
            <person name="Lahr D.J.G."/>
        </authorList>
    </citation>
    <scope>NUCLEOTIDE SEQUENCE</scope>
</reference>
<comment type="similarity">
    <text evidence="4 7">Belongs to the archaeal rpoM/eukaryotic RPA12/RPB9/RPC11 RNA polymerase family.</text>
</comment>
<evidence type="ECO:0000256" key="3">
    <source>
        <dbReference type="ARBA" id="ARBA00022833"/>
    </source>
</evidence>
<keyword evidence="4 7" id="KW-0240">DNA-directed RNA polymerase</keyword>
<dbReference type="EMBL" id="GIBP01011405">
    <property type="protein sequence ID" value="NDV40374.1"/>
    <property type="molecule type" value="Transcribed_RNA"/>
</dbReference>
<keyword evidence="2 6" id="KW-0863">Zinc-finger</keyword>
<sequence>MLFCPRCANLLLIKSVGGSMMFTCSTCSYVYHVSDTMKNIQVGTKKIVSEVESEKETGEVTESGCCPECRHNVVRFYTKQIRSADEPETIFYTCTKCFHKWRE</sequence>
<feature type="signal peptide" evidence="8">
    <location>
        <begin position="1"/>
        <end position="18"/>
    </location>
</feature>
<evidence type="ECO:0000259" key="9">
    <source>
        <dbReference type="PROSITE" id="PS51133"/>
    </source>
</evidence>
<feature type="binding site" evidence="5">
    <location>
        <position position="7"/>
    </location>
    <ligand>
        <name>Zn(2+)</name>
        <dbReference type="ChEBI" id="CHEBI:29105"/>
        <label>1</label>
    </ligand>
</feature>
<keyword evidence="4" id="KW-0539">Nucleus</keyword>
<dbReference type="Pfam" id="PF02150">
    <property type="entry name" value="Zn_ribbon_RPB9"/>
    <property type="match status" value="1"/>
</dbReference>
<evidence type="ECO:0000256" key="1">
    <source>
        <dbReference type="ARBA" id="ARBA00022723"/>
    </source>
</evidence>
<keyword evidence="4 7" id="KW-0804">Transcription</keyword>
<evidence type="ECO:0000256" key="6">
    <source>
        <dbReference type="PIRSR" id="PIRSR005586-2"/>
    </source>
</evidence>
<evidence type="ECO:0000256" key="7">
    <source>
        <dbReference type="RuleBase" id="RU003474"/>
    </source>
</evidence>
<feature type="binding site" evidence="5">
    <location>
        <position position="94"/>
    </location>
    <ligand>
        <name>Zn(2+)</name>
        <dbReference type="ChEBI" id="CHEBI:29105"/>
        <label>2</label>
    </ligand>
</feature>
<feature type="chain" id="PRO_5025621063" description="DNA-directed RNA polymerase subunit" evidence="8">
    <location>
        <begin position="19"/>
        <end position="103"/>
    </location>
</feature>
<feature type="zinc finger region" description="C4-type" evidence="6">
    <location>
        <begin position="4"/>
        <end position="27"/>
    </location>
</feature>
<feature type="binding site" evidence="5">
    <location>
        <position position="4"/>
    </location>
    <ligand>
        <name>Zn(2+)</name>
        <dbReference type="ChEBI" id="CHEBI:29105"/>
        <label>1</label>
    </ligand>
</feature>
<dbReference type="GO" id="GO:0005634">
    <property type="term" value="C:nucleus"/>
    <property type="evidence" value="ECO:0007669"/>
    <property type="project" value="UniProtKB-SubCell"/>
</dbReference>
<protein>
    <recommendedName>
        <fullName evidence="4">DNA-directed RNA polymerase subunit</fullName>
    </recommendedName>
</protein>
<comment type="function">
    <text evidence="4">DNA-dependent RNA polymerase catalyzes the transcription of DNA into RNA using the four ribonucleoside triphosphates as substrates.</text>
</comment>
<proteinExistence type="inferred from homology"/>